<dbReference type="InterPro" id="IPR012349">
    <property type="entry name" value="Split_barrel_FMN-bd"/>
</dbReference>
<dbReference type="SUPFAM" id="SSF50475">
    <property type="entry name" value="FMN-binding split barrel"/>
    <property type="match status" value="1"/>
</dbReference>
<gene>
    <name evidence="3" type="ORF">HDA32_005379</name>
</gene>
<dbReference type="GO" id="GO:0005829">
    <property type="term" value="C:cytosol"/>
    <property type="evidence" value="ECO:0007669"/>
    <property type="project" value="TreeGrafter"/>
</dbReference>
<dbReference type="NCBIfam" id="TIGR03668">
    <property type="entry name" value="Rv0121_F420"/>
    <property type="match status" value="1"/>
</dbReference>
<evidence type="ECO:0000313" key="3">
    <source>
        <dbReference type="EMBL" id="NYE50259.1"/>
    </source>
</evidence>
<dbReference type="InterPro" id="IPR052019">
    <property type="entry name" value="F420H2_bilvrd_red/Heme_oxyg"/>
</dbReference>
<dbReference type="Proteomes" id="UP000589036">
    <property type="component" value="Unassembled WGS sequence"/>
</dbReference>
<protein>
    <submittedName>
        <fullName evidence="3">PPOX class probable F420-dependent enzyme</fullName>
    </submittedName>
</protein>
<evidence type="ECO:0000256" key="1">
    <source>
        <dbReference type="ARBA" id="ARBA00023002"/>
    </source>
</evidence>
<dbReference type="AlphaFoldDB" id="A0A852U238"/>
<accession>A0A852U238</accession>
<organism evidence="3 4">
    <name type="scientific">Spinactinospora alkalitolerans</name>
    <dbReference type="NCBI Taxonomy" id="687207"/>
    <lineage>
        <taxon>Bacteria</taxon>
        <taxon>Bacillati</taxon>
        <taxon>Actinomycetota</taxon>
        <taxon>Actinomycetes</taxon>
        <taxon>Streptosporangiales</taxon>
        <taxon>Nocardiopsidaceae</taxon>
        <taxon>Spinactinospora</taxon>
    </lineage>
</organism>
<dbReference type="Pfam" id="PF01243">
    <property type="entry name" value="PNPOx_N"/>
    <property type="match status" value="1"/>
</dbReference>
<dbReference type="RefSeq" id="WP_179645767.1">
    <property type="nucleotide sequence ID" value="NZ_BAAAYY010000014.1"/>
</dbReference>
<dbReference type="GO" id="GO:0016627">
    <property type="term" value="F:oxidoreductase activity, acting on the CH-CH group of donors"/>
    <property type="evidence" value="ECO:0007669"/>
    <property type="project" value="TreeGrafter"/>
</dbReference>
<dbReference type="GO" id="GO:0070967">
    <property type="term" value="F:coenzyme F420 binding"/>
    <property type="evidence" value="ECO:0007669"/>
    <property type="project" value="TreeGrafter"/>
</dbReference>
<feature type="domain" description="Pyridoxamine 5'-phosphate oxidase N-terminal" evidence="2">
    <location>
        <begin position="5"/>
        <end position="135"/>
    </location>
</feature>
<sequence>MRWSPEQARRRFGRSRVARLATVAADGRPHLVPVAFALDGDTVAIAVDNKPKTTRSLKRLANIEADPRVCLLADEYGEDWADLWWVRADGEADIHHDGPLFDAALTRLCARYPQYRADPPRGPVILVRVTRWSGWSAHGPR</sequence>
<evidence type="ECO:0000259" key="2">
    <source>
        <dbReference type="Pfam" id="PF01243"/>
    </source>
</evidence>
<reference evidence="3 4" key="1">
    <citation type="submission" date="2020-07" db="EMBL/GenBank/DDBJ databases">
        <title>Sequencing the genomes of 1000 actinobacteria strains.</title>
        <authorList>
            <person name="Klenk H.-P."/>
        </authorList>
    </citation>
    <scope>NUCLEOTIDE SEQUENCE [LARGE SCALE GENOMIC DNA]</scope>
    <source>
        <strain evidence="3 4">CXB654</strain>
    </source>
</reference>
<proteinExistence type="predicted"/>
<keyword evidence="1" id="KW-0560">Oxidoreductase</keyword>
<evidence type="ECO:0000313" key="4">
    <source>
        <dbReference type="Proteomes" id="UP000589036"/>
    </source>
</evidence>
<dbReference type="EMBL" id="JACCCC010000001">
    <property type="protein sequence ID" value="NYE50259.1"/>
    <property type="molecule type" value="Genomic_DNA"/>
</dbReference>
<dbReference type="PANTHER" id="PTHR35176:SF2">
    <property type="entry name" value="F420H(2)-DEPENDENT REDUCTASE RV1155"/>
    <property type="match status" value="1"/>
</dbReference>
<keyword evidence="4" id="KW-1185">Reference proteome</keyword>
<dbReference type="InterPro" id="IPR019967">
    <property type="entry name" value="F420-dep_enz_PPOX_Rv0121"/>
</dbReference>
<dbReference type="PANTHER" id="PTHR35176">
    <property type="entry name" value="HEME OXYGENASE HI_0854-RELATED"/>
    <property type="match status" value="1"/>
</dbReference>
<comment type="caution">
    <text evidence="3">The sequence shown here is derived from an EMBL/GenBank/DDBJ whole genome shotgun (WGS) entry which is preliminary data.</text>
</comment>
<dbReference type="InterPro" id="IPR011576">
    <property type="entry name" value="Pyridox_Oxase_N"/>
</dbReference>
<dbReference type="Gene3D" id="2.30.110.10">
    <property type="entry name" value="Electron Transport, Fmn-binding Protein, Chain A"/>
    <property type="match status" value="1"/>
</dbReference>
<name>A0A852U238_9ACTN</name>